<evidence type="ECO:0000256" key="6">
    <source>
        <dbReference type="SAM" id="Phobius"/>
    </source>
</evidence>
<feature type="transmembrane region" description="Helical" evidence="6">
    <location>
        <begin position="364"/>
        <end position="385"/>
    </location>
</feature>
<keyword evidence="2" id="KW-1003">Cell membrane</keyword>
<evidence type="ECO:0000256" key="5">
    <source>
        <dbReference type="ARBA" id="ARBA00023136"/>
    </source>
</evidence>
<proteinExistence type="predicted"/>
<comment type="subcellular location">
    <subcellularLocation>
        <location evidence="1">Cell membrane</location>
        <topology evidence="1">Multi-pass membrane protein</topology>
    </subcellularLocation>
</comment>
<dbReference type="InterPro" id="IPR003838">
    <property type="entry name" value="ABC3_permease_C"/>
</dbReference>
<feature type="transmembrane region" description="Helical" evidence="6">
    <location>
        <begin position="271"/>
        <end position="291"/>
    </location>
</feature>
<accession>A0A3E1IQK1</accession>
<feature type="transmembrane region" description="Helical" evidence="6">
    <location>
        <begin position="21"/>
        <end position="46"/>
    </location>
</feature>
<evidence type="ECO:0000256" key="2">
    <source>
        <dbReference type="ARBA" id="ARBA00022475"/>
    </source>
</evidence>
<reference evidence="8 9" key="1">
    <citation type="submission" date="2016-02" db="EMBL/GenBank/DDBJ databases">
        <title>Gardnerella vaginalis Subgroups Defined by cpn60 Sequencing and Sialidase Activity in Isolates from Canada, Belgium and Kenya.</title>
        <authorList>
            <person name="Schellenberg J."/>
            <person name="Paramel Jayaprakash T."/>
            <person name="Withana Gamage N."/>
            <person name="Patterson M.H."/>
            <person name="Vaneechoutte M."/>
            <person name="Hill J.E."/>
        </authorList>
    </citation>
    <scope>NUCLEOTIDE SEQUENCE [LARGE SCALE GENOMIC DNA]</scope>
    <source>
        <strain evidence="8 9">N160</strain>
    </source>
</reference>
<dbReference type="EMBL" id="LSLH01000001">
    <property type="protein sequence ID" value="RFD75259.1"/>
    <property type="molecule type" value="Genomic_DNA"/>
</dbReference>
<evidence type="ECO:0000259" key="7">
    <source>
        <dbReference type="Pfam" id="PF02687"/>
    </source>
</evidence>
<dbReference type="RefSeq" id="WP_116794276.1">
    <property type="nucleotide sequence ID" value="NZ_LSLH01000001.1"/>
</dbReference>
<dbReference type="PANTHER" id="PTHR43738">
    <property type="entry name" value="ABC TRANSPORTER, MEMBRANE PROTEIN"/>
    <property type="match status" value="1"/>
</dbReference>
<feature type="domain" description="ABC3 transporter permease C-terminal" evidence="7">
    <location>
        <begin position="273"/>
        <end position="385"/>
    </location>
</feature>
<dbReference type="PANTHER" id="PTHR43738:SF2">
    <property type="entry name" value="ABC TRANSPORTER PERMEASE"/>
    <property type="match status" value="1"/>
</dbReference>
<dbReference type="Proteomes" id="UP000258888">
    <property type="component" value="Unassembled WGS sequence"/>
</dbReference>
<evidence type="ECO:0000256" key="3">
    <source>
        <dbReference type="ARBA" id="ARBA00022692"/>
    </source>
</evidence>
<protein>
    <submittedName>
        <fullName evidence="8">ABC transporter permease</fullName>
    </submittedName>
</protein>
<dbReference type="Pfam" id="PF02687">
    <property type="entry name" value="FtsX"/>
    <property type="match status" value="1"/>
</dbReference>
<keyword evidence="5 6" id="KW-0472">Membrane</keyword>
<dbReference type="GO" id="GO:0005886">
    <property type="term" value="C:plasma membrane"/>
    <property type="evidence" value="ECO:0007669"/>
    <property type="project" value="UniProtKB-SubCell"/>
</dbReference>
<name>A0A3E1IQK1_GARVA</name>
<feature type="transmembrane region" description="Helical" evidence="6">
    <location>
        <begin position="322"/>
        <end position="344"/>
    </location>
</feature>
<evidence type="ECO:0000313" key="9">
    <source>
        <dbReference type="Proteomes" id="UP000258888"/>
    </source>
</evidence>
<evidence type="ECO:0000313" key="8">
    <source>
        <dbReference type="EMBL" id="RFD75259.1"/>
    </source>
</evidence>
<keyword evidence="9" id="KW-1185">Reference proteome</keyword>
<gene>
    <name evidence="8" type="ORF">AXE76_03500</name>
</gene>
<dbReference type="InterPro" id="IPR051125">
    <property type="entry name" value="ABC-4/HrtB_transporter"/>
</dbReference>
<keyword evidence="3 6" id="KW-0812">Transmembrane</keyword>
<comment type="caution">
    <text evidence="8">The sequence shown here is derived from an EMBL/GenBank/DDBJ whole genome shotgun (WGS) entry which is preliminary data.</text>
</comment>
<dbReference type="AlphaFoldDB" id="A0A3E1IQK1"/>
<keyword evidence="4 6" id="KW-1133">Transmembrane helix</keyword>
<sequence>MRTITLKCLPLENLKRKPLRTAALLVAAACLSAIFFGGSLISMNLAQGLNSMRARMGADIMVIPNGTHTKAEALLTNGGSSTFYFTNNIEDLVRRSPGVQKASAQTYISSLSAGCCAEKLQIIGFDPDSDFVIGPWIYSQHKKTLHKGEMIAGANVLVSYKNTVRLFGHQWPVVAQLAKTGTSIDNSVFVRRESVPQVVEYSTKVHHTAIPKEYAKKAISAVLVKVRKGYSAKQVAQNIKKTTGLSSIGIVFPGGITATTQANLGVFTRSLTFIIAACWIVGLLVLIVVFATSLNERKKEFASLRILGFTRKMLLDVATRESAILGFVGGVIGVASASLIIFPYSSLISSQLQLPYLEVTALPVIALMAVSIVLSLLSVVAASALTTWRIAMRETYLTLRAGE</sequence>
<organism evidence="8 9">
    <name type="scientific">Gardnerella vaginalis</name>
    <dbReference type="NCBI Taxonomy" id="2702"/>
    <lineage>
        <taxon>Bacteria</taxon>
        <taxon>Bacillati</taxon>
        <taxon>Actinomycetota</taxon>
        <taxon>Actinomycetes</taxon>
        <taxon>Bifidobacteriales</taxon>
        <taxon>Bifidobacteriaceae</taxon>
        <taxon>Gardnerella</taxon>
    </lineage>
</organism>
<evidence type="ECO:0000256" key="4">
    <source>
        <dbReference type="ARBA" id="ARBA00022989"/>
    </source>
</evidence>
<evidence type="ECO:0000256" key="1">
    <source>
        <dbReference type="ARBA" id="ARBA00004651"/>
    </source>
</evidence>